<feature type="region of interest" description="Disordered" evidence="1">
    <location>
        <begin position="345"/>
        <end position="378"/>
    </location>
</feature>
<reference evidence="2 3" key="1">
    <citation type="submission" date="2017-11" db="EMBL/GenBank/DDBJ databases">
        <title>De-novo sequencing of pomegranate (Punica granatum L.) genome.</title>
        <authorList>
            <person name="Akparov Z."/>
            <person name="Amiraslanov A."/>
            <person name="Hajiyeva S."/>
            <person name="Abbasov M."/>
            <person name="Kaur K."/>
            <person name="Hamwieh A."/>
            <person name="Solovyev V."/>
            <person name="Salamov A."/>
            <person name="Braich B."/>
            <person name="Kosarev P."/>
            <person name="Mahmoud A."/>
            <person name="Hajiyev E."/>
            <person name="Babayeva S."/>
            <person name="Izzatullayeva V."/>
            <person name="Mammadov A."/>
            <person name="Mammadov A."/>
            <person name="Sharifova S."/>
            <person name="Ojaghi J."/>
            <person name="Eynullazada K."/>
            <person name="Bayramov B."/>
            <person name="Abdulazimova A."/>
            <person name="Shahmuradov I."/>
        </authorList>
    </citation>
    <scope>NUCLEOTIDE SEQUENCE [LARGE SCALE GENOMIC DNA]</scope>
    <source>
        <strain evidence="3">cv. AG2017</strain>
        <tissue evidence="2">Leaf</tissue>
    </source>
</reference>
<evidence type="ECO:0000256" key="1">
    <source>
        <dbReference type="SAM" id="MobiDB-lite"/>
    </source>
</evidence>
<evidence type="ECO:0000313" key="2">
    <source>
        <dbReference type="EMBL" id="PKI61293.1"/>
    </source>
</evidence>
<keyword evidence="3" id="KW-1185">Reference proteome</keyword>
<name>A0A2I0JZN4_PUNGR</name>
<accession>A0A2I0JZN4</accession>
<comment type="caution">
    <text evidence="2">The sequence shown here is derived from an EMBL/GenBank/DDBJ whole genome shotgun (WGS) entry which is preliminary data.</text>
</comment>
<sequence>MAHGLARLGSARLGSTRLDSARLAHGSHLIRKKPEEGRGLIDHAFDFRERFTCRPPLEIDIRRRPKNPRTGLSRCFSSVLMCSETTVIFVRQKRVLKACREAFVTIETRPESLVMKASTNVRECPDLSRRLLKCARRAESPLHFSASPSPIFTLMKGQVSYPLFCMVESHLYSHAGPSPVFTVLQGRVLSSLFCRAESHLHYFVGPSPIFTFLQGRVPSSSLLFCRAESHNYYFAGSSLIFTFLQDRVLSLLLFCRVESYNYSYVGSSLVFTIPQDQDRVPSSLFRRVESHLYSYATPSLTVFPKQGPNVRINGAIKISTAIAETKTGILLKIFGRILYSSTQPKRGKLSAPRFGPLTPEEQKTRRSPGGARRRLPRPLTLLPRRLEVGTAVHSAGVLPSAHRCLLRSSSLSRARPIFLRFAQVQPSRFDPAHSAQFSPVQPSRVDSTCAVSPGTQPGKHGSRRAARSGPAVPFRGPTPARPAQFIGLAPVQPVCTVQTASSLV</sequence>
<proteinExistence type="predicted"/>
<evidence type="ECO:0000313" key="3">
    <source>
        <dbReference type="Proteomes" id="UP000233551"/>
    </source>
</evidence>
<feature type="region of interest" description="Disordered" evidence="1">
    <location>
        <begin position="432"/>
        <end position="478"/>
    </location>
</feature>
<gene>
    <name evidence="2" type="ORF">CRG98_018319</name>
</gene>
<dbReference type="EMBL" id="PGOL01001055">
    <property type="protein sequence ID" value="PKI61293.1"/>
    <property type="molecule type" value="Genomic_DNA"/>
</dbReference>
<feature type="compositionally biased region" description="Polar residues" evidence="1">
    <location>
        <begin position="435"/>
        <end position="455"/>
    </location>
</feature>
<dbReference type="AlphaFoldDB" id="A0A2I0JZN4"/>
<organism evidence="2 3">
    <name type="scientific">Punica granatum</name>
    <name type="common">Pomegranate</name>
    <dbReference type="NCBI Taxonomy" id="22663"/>
    <lineage>
        <taxon>Eukaryota</taxon>
        <taxon>Viridiplantae</taxon>
        <taxon>Streptophyta</taxon>
        <taxon>Embryophyta</taxon>
        <taxon>Tracheophyta</taxon>
        <taxon>Spermatophyta</taxon>
        <taxon>Magnoliopsida</taxon>
        <taxon>eudicotyledons</taxon>
        <taxon>Gunneridae</taxon>
        <taxon>Pentapetalae</taxon>
        <taxon>rosids</taxon>
        <taxon>malvids</taxon>
        <taxon>Myrtales</taxon>
        <taxon>Lythraceae</taxon>
        <taxon>Punica</taxon>
    </lineage>
</organism>
<dbReference type="Proteomes" id="UP000233551">
    <property type="component" value="Unassembled WGS sequence"/>
</dbReference>
<protein>
    <submittedName>
        <fullName evidence="2">Uncharacterized protein</fullName>
    </submittedName>
</protein>